<sequence length="495" mass="54290">MTNPDPNKSSKWDSRLRLISYNLTKPLTSLHYPLYNKVPFSLTFHILSMVLAFVTLVIVALWAAATAGFESVTVLDSNFNRADNEHWYTPFLPTAVIERQRGRLCDPAALAVGTTFTTTAPMSLLQYSVAGYSTAVPEYRGTSLSGCQIWWVTIDVDSVRHTLSSEARLFCPYPWIATISTYYTYSILASDLGNPTILAPAALVASDDLDSLAFELISRSYALWLRGNNTTVEGQGGGVGPREDGTGWDLSSALLRSPDFAEGPPTVGPANVSYHGEPPFVLEYFLLSSPGKNEIVAYSSQPSNTIDSFILNTYIPTSNFLIALLSAIRSDIGNSTSNIYTDSSVAARLLSTNDTWVNKTLLNLEIEHSLPYAQSVVDHWGEGGDWEGRFVVQNESGIMVGYLCHLTRGKGEASGIVAVLGLTLSIWGSFWTGYMLFVSHFAQQRDTRTEARMKSHSTPSPHDDEEKGLVDEPLLNDTHLGRGQGQMGLCRRTTV</sequence>
<dbReference type="Proteomes" id="UP000322225">
    <property type="component" value="Chromosome 10"/>
</dbReference>
<keyword evidence="2" id="KW-1185">Reference proteome</keyword>
<dbReference type="OrthoDB" id="2564485at2759"/>
<dbReference type="EMBL" id="CP144060">
    <property type="protein sequence ID" value="WWD20959.1"/>
    <property type="molecule type" value="Genomic_DNA"/>
</dbReference>
<dbReference type="AlphaFoldDB" id="A0A5M6C2B8"/>
<accession>A0A5M6C2B8</accession>
<proteinExistence type="predicted"/>
<reference evidence="1" key="1">
    <citation type="submission" date="2017-08" db="EMBL/GenBank/DDBJ databases">
        <authorList>
            <person name="Cuomo C."/>
            <person name="Billmyre B."/>
            <person name="Heitman J."/>
        </authorList>
    </citation>
    <scope>NUCLEOTIDE SEQUENCE</scope>
    <source>
        <strain evidence="1">CBS 12478</strain>
    </source>
</reference>
<evidence type="ECO:0000313" key="2">
    <source>
        <dbReference type="Proteomes" id="UP000322225"/>
    </source>
</evidence>
<protein>
    <submittedName>
        <fullName evidence="1">Uncharacterized protein</fullName>
    </submittedName>
</protein>
<evidence type="ECO:0000313" key="1">
    <source>
        <dbReference type="EMBL" id="WWD20959.1"/>
    </source>
</evidence>
<dbReference type="RefSeq" id="XP_031862196.1">
    <property type="nucleotide sequence ID" value="XM_032003338.1"/>
</dbReference>
<reference evidence="1" key="2">
    <citation type="submission" date="2024-01" db="EMBL/GenBank/DDBJ databases">
        <title>Comparative genomics of Cryptococcus and Kwoniella reveals pathogenesis evolution and contrasting modes of karyotype evolution via chromosome fusion or intercentromeric recombination.</title>
        <authorList>
            <person name="Coelho M.A."/>
            <person name="David-Palma M."/>
            <person name="Shea T."/>
            <person name="Bowers K."/>
            <person name="McGinley-Smith S."/>
            <person name="Mohammad A.W."/>
            <person name="Gnirke A."/>
            <person name="Yurkov A.M."/>
            <person name="Nowrousian M."/>
            <person name="Sun S."/>
            <person name="Cuomo C.A."/>
            <person name="Heitman J."/>
        </authorList>
    </citation>
    <scope>NUCLEOTIDE SEQUENCE</scope>
    <source>
        <strain evidence="1">CBS 12478</strain>
    </source>
</reference>
<dbReference type="KEGG" id="ksn:43587458"/>
<gene>
    <name evidence="1" type="ORF">CI109_105437</name>
</gene>
<dbReference type="GeneID" id="43587458"/>
<name>A0A5M6C2B8_9TREE</name>
<organism evidence="1 2">
    <name type="scientific">Kwoniella shandongensis</name>
    <dbReference type="NCBI Taxonomy" id="1734106"/>
    <lineage>
        <taxon>Eukaryota</taxon>
        <taxon>Fungi</taxon>
        <taxon>Dikarya</taxon>
        <taxon>Basidiomycota</taxon>
        <taxon>Agaricomycotina</taxon>
        <taxon>Tremellomycetes</taxon>
        <taxon>Tremellales</taxon>
        <taxon>Cryptococcaceae</taxon>
        <taxon>Kwoniella</taxon>
    </lineage>
</organism>